<reference evidence="1 2" key="2">
    <citation type="journal article" date="2020" name="Int. J. Syst. Evol. Microbiol.">
        <title>Leptospira yasudae sp. nov. and Leptospira stimsonii sp. nov., two new species of the pathogenic group isolated from environmental sources.</title>
        <authorList>
            <person name="Casanovas-Massana A."/>
            <person name="Hamond C."/>
            <person name="Santos L.A."/>
            <person name="de Oliveira D."/>
            <person name="Hacker K.P."/>
            <person name="Balassiano I."/>
            <person name="Costa F."/>
            <person name="Medeiros M.A."/>
            <person name="Reis M.G."/>
            <person name="Ko A.I."/>
            <person name="Wunder E.A."/>
        </authorList>
    </citation>
    <scope>NUCLEOTIDE SEQUENCE [LARGE SCALE GENOMIC DNA]</scope>
    <source>
        <strain evidence="1 2">B21</strain>
    </source>
</reference>
<keyword evidence="2" id="KW-1185">Reference proteome</keyword>
<organism evidence="1 2">
    <name type="scientific">Leptospira yasudae</name>
    <dbReference type="NCBI Taxonomy" id="2202201"/>
    <lineage>
        <taxon>Bacteria</taxon>
        <taxon>Pseudomonadati</taxon>
        <taxon>Spirochaetota</taxon>
        <taxon>Spirochaetia</taxon>
        <taxon>Leptospirales</taxon>
        <taxon>Leptospiraceae</taxon>
        <taxon>Leptospira</taxon>
    </lineage>
</organism>
<dbReference type="EMBL" id="QHCR01000001">
    <property type="protein sequence ID" value="RHX82049.1"/>
    <property type="molecule type" value="Genomic_DNA"/>
</dbReference>
<proteinExistence type="predicted"/>
<dbReference type="Proteomes" id="UP000285569">
    <property type="component" value="Unassembled WGS sequence"/>
</dbReference>
<dbReference type="Pfam" id="PF07600">
    <property type="entry name" value="DUF1564"/>
    <property type="match status" value="1"/>
</dbReference>
<gene>
    <name evidence="1" type="ORF">DLM77_00845</name>
</gene>
<comment type="caution">
    <text evidence="1">The sequence shown here is derived from an EMBL/GenBank/DDBJ whole genome shotgun (WGS) entry which is preliminary data.</text>
</comment>
<name>A0ABX9M7Q2_9LEPT</name>
<dbReference type="InterPro" id="IPR011458">
    <property type="entry name" value="DUF1564"/>
</dbReference>
<evidence type="ECO:0000313" key="1">
    <source>
        <dbReference type="EMBL" id="RHX82049.1"/>
    </source>
</evidence>
<accession>A0ABX9M7Q2</accession>
<sequence length="164" mass="19545">MNGKKMHFPKFQHSRELRTSSGRFTADVYIPTKFYSYALKKIHQNRNLANYLKILLQRYKFEILKNQKPHKRERISYQTKSLGLIRISFRPNEQDWAELRTLGRYLGTSMCKTFVLLMALEMRKSTVKEFLDQRIDKTKCKITSLVQSFSIKNQQIVFELIVDS</sequence>
<evidence type="ECO:0000313" key="2">
    <source>
        <dbReference type="Proteomes" id="UP000285569"/>
    </source>
</evidence>
<reference evidence="2" key="1">
    <citation type="submission" date="2018-05" db="EMBL/GenBank/DDBJ databases">
        <title>Leptospira yasudae sp. nov. and Leptospira stimsonii sp. nov., two pathogenic species of the genus Leptospira isolated from environmental sources.</title>
        <authorList>
            <person name="Casanovas-Massana A."/>
            <person name="Hamond C."/>
            <person name="Santos L.A."/>
            <person name="Hacker K.P."/>
            <person name="Balassiano I."/>
            <person name="Medeiros M.A."/>
            <person name="Reis M.G."/>
            <person name="Ko A.I."/>
            <person name="Wunder E.A."/>
        </authorList>
    </citation>
    <scope>NUCLEOTIDE SEQUENCE [LARGE SCALE GENOMIC DNA]</scope>
    <source>
        <strain evidence="2">B21</strain>
    </source>
</reference>
<protein>
    <recommendedName>
        <fullName evidence="3">DUF1564 domain-containing protein</fullName>
    </recommendedName>
</protein>
<evidence type="ECO:0008006" key="3">
    <source>
        <dbReference type="Google" id="ProtNLM"/>
    </source>
</evidence>